<evidence type="ECO:0000313" key="11">
    <source>
        <dbReference type="Proteomes" id="UP001589865"/>
    </source>
</evidence>
<evidence type="ECO:0000256" key="5">
    <source>
        <dbReference type="ARBA" id="ARBA00022679"/>
    </source>
</evidence>
<protein>
    <recommendedName>
        <fullName evidence="4 8">3-deoxy-D-manno-octulosonic acid transferase</fullName>
        <shortName evidence="8">Kdo transferase</shortName>
        <ecNumber evidence="3 8">2.4.99.12</ecNumber>
    </recommendedName>
    <alternativeName>
        <fullName evidence="6 8">Lipid IV(A) 3-deoxy-D-manno-octulosonic acid transferase</fullName>
    </alternativeName>
</protein>
<dbReference type="PANTHER" id="PTHR42755">
    <property type="entry name" value="3-DEOXY-MANNO-OCTULOSONATE CYTIDYLYLTRANSFERASE"/>
    <property type="match status" value="1"/>
</dbReference>
<comment type="catalytic activity">
    <reaction evidence="7 8">
        <text>lipid IVA (E. coli) + CMP-3-deoxy-beta-D-manno-octulosonate = alpha-Kdo-(2-&gt;6)-lipid IVA (E. coli) + CMP + H(+)</text>
        <dbReference type="Rhea" id="RHEA:28066"/>
        <dbReference type="ChEBI" id="CHEBI:15378"/>
        <dbReference type="ChEBI" id="CHEBI:58603"/>
        <dbReference type="ChEBI" id="CHEBI:60364"/>
        <dbReference type="ChEBI" id="CHEBI:60377"/>
        <dbReference type="ChEBI" id="CHEBI:85987"/>
        <dbReference type="EC" id="2.4.99.12"/>
    </reaction>
</comment>
<dbReference type="Pfam" id="PF04413">
    <property type="entry name" value="Glycos_transf_N"/>
    <property type="match status" value="1"/>
</dbReference>
<keyword evidence="11" id="KW-1185">Reference proteome</keyword>
<keyword evidence="8" id="KW-1003">Cell membrane</keyword>
<evidence type="ECO:0000313" key="10">
    <source>
        <dbReference type="EMBL" id="MFC0411036.1"/>
    </source>
</evidence>
<sequence length="445" mass="47361">MGPIAEERSLTPAGLAWAVLATATAPLWRLHLRRRLRQGKELPGRLPERWGEDAARPPGTLLWLHAASVGESLSLLPLLEQLLPARPDLHFLVTTGTVTSARLLLERLPPALRPRVIHRFVPLDVPRWAARFLRNWRPDAGVFVESELWPNLLRATRRAGLPMVLVNARLSEGSARGWRWAPGLAREALGAFRAVLTQGEEDARRFRALGAGTVVVAGNLKYAAEALPADPEALRRLRDALGDRPVLLAASTHPGEEAIVAAAHARLRERLPRLLTVIAPRHPERGEELARALPGTPRRSAGVLPAPGDGLFLADTLGELGLFYRVAGAALVGRSLLPPGGGQNPLEPARLGCPVILGPHMGNFRDITAALLEAGGAVQLVVPHFPTQAPEAPVAEALAEVAGDVLTDTDCASRLRDAAAGVASGAAGVAERIAEAILPLLPAAS</sequence>
<dbReference type="Proteomes" id="UP001589865">
    <property type="component" value="Unassembled WGS sequence"/>
</dbReference>
<evidence type="ECO:0000256" key="4">
    <source>
        <dbReference type="ARBA" id="ARBA00019077"/>
    </source>
</evidence>
<dbReference type="GO" id="GO:0016740">
    <property type="term" value="F:transferase activity"/>
    <property type="evidence" value="ECO:0007669"/>
    <property type="project" value="UniProtKB-KW"/>
</dbReference>
<evidence type="ECO:0000256" key="2">
    <source>
        <dbReference type="ARBA" id="ARBA00004713"/>
    </source>
</evidence>
<proteinExistence type="inferred from homology"/>
<comment type="similarity">
    <text evidence="8">Belongs to the glycosyltransferase group 1 family.</text>
</comment>
<keyword evidence="5 8" id="KW-0808">Transferase</keyword>
<dbReference type="RefSeq" id="WP_377046789.1">
    <property type="nucleotide sequence ID" value="NZ_JBHLUN010000036.1"/>
</dbReference>
<dbReference type="SUPFAM" id="SSF53756">
    <property type="entry name" value="UDP-Glycosyltransferase/glycogen phosphorylase"/>
    <property type="match status" value="1"/>
</dbReference>
<dbReference type="EC" id="2.4.99.12" evidence="3 8"/>
<organism evidence="10 11">
    <name type="scientific">Roseomonas elaeocarpi</name>
    <dbReference type="NCBI Taxonomy" id="907779"/>
    <lineage>
        <taxon>Bacteria</taxon>
        <taxon>Pseudomonadati</taxon>
        <taxon>Pseudomonadota</taxon>
        <taxon>Alphaproteobacteria</taxon>
        <taxon>Acetobacterales</taxon>
        <taxon>Roseomonadaceae</taxon>
        <taxon>Roseomonas</taxon>
    </lineage>
</organism>
<name>A0ABV6JZ75_9PROT</name>
<dbReference type="Gene3D" id="3.40.50.2000">
    <property type="entry name" value="Glycogen Phosphorylase B"/>
    <property type="match status" value="1"/>
</dbReference>
<feature type="domain" description="3-deoxy-D-manno-octulosonic-acid transferase N-terminal" evidence="9">
    <location>
        <begin position="45"/>
        <end position="223"/>
    </location>
</feature>
<reference evidence="10 11" key="1">
    <citation type="submission" date="2024-09" db="EMBL/GenBank/DDBJ databases">
        <authorList>
            <person name="Sun Q."/>
            <person name="Mori K."/>
        </authorList>
    </citation>
    <scope>NUCLEOTIDE SEQUENCE [LARGE SCALE GENOMIC DNA]</scope>
    <source>
        <strain evidence="10 11">TBRC 5777</strain>
    </source>
</reference>
<dbReference type="InterPro" id="IPR038107">
    <property type="entry name" value="Glycos_transf_N_sf"/>
</dbReference>
<keyword evidence="8" id="KW-0472">Membrane</keyword>
<evidence type="ECO:0000256" key="6">
    <source>
        <dbReference type="ARBA" id="ARBA00031445"/>
    </source>
</evidence>
<accession>A0ABV6JZ75</accession>
<comment type="pathway">
    <text evidence="2 8">Bacterial outer membrane biogenesis; LPS core biosynthesis.</text>
</comment>
<dbReference type="Gene3D" id="3.40.50.11720">
    <property type="entry name" value="3-Deoxy-D-manno-octulosonic-acid transferase, N-terminal domain"/>
    <property type="match status" value="1"/>
</dbReference>
<dbReference type="EMBL" id="JBHLUN010000036">
    <property type="protein sequence ID" value="MFC0411036.1"/>
    <property type="molecule type" value="Genomic_DNA"/>
</dbReference>
<comment type="caution">
    <text evidence="10">The sequence shown here is derived from an EMBL/GenBank/DDBJ whole genome shotgun (WGS) entry which is preliminary data.</text>
</comment>
<dbReference type="InterPro" id="IPR039901">
    <property type="entry name" value="Kdotransferase"/>
</dbReference>
<evidence type="ECO:0000259" key="9">
    <source>
        <dbReference type="Pfam" id="PF04413"/>
    </source>
</evidence>
<dbReference type="InterPro" id="IPR007507">
    <property type="entry name" value="Glycos_transf_N"/>
</dbReference>
<evidence type="ECO:0000256" key="1">
    <source>
        <dbReference type="ARBA" id="ARBA00003394"/>
    </source>
</evidence>
<keyword evidence="8" id="KW-0448">Lipopolysaccharide biosynthesis</keyword>
<dbReference type="PANTHER" id="PTHR42755:SF1">
    <property type="entry name" value="3-DEOXY-D-MANNO-OCTULOSONIC ACID TRANSFERASE, MITOCHONDRIAL-RELATED"/>
    <property type="match status" value="1"/>
</dbReference>
<evidence type="ECO:0000256" key="8">
    <source>
        <dbReference type="RuleBase" id="RU365103"/>
    </source>
</evidence>
<comment type="function">
    <text evidence="1 8">Involved in lipopolysaccharide (LPS) biosynthesis. Catalyzes the transfer of 3-deoxy-D-manno-octulosonate (Kdo) residue(s) from CMP-Kdo to lipid IV(A), the tetraacyldisaccharide-1,4'-bisphosphate precursor of lipid A.</text>
</comment>
<evidence type="ECO:0000256" key="3">
    <source>
        <dbReference type="ARBA" id="ARBA00012621"/>
    </source>
</evidence>
<evidence type="ECO:0000256" key="7">
    <source>
        <dbReference type="ARBA" id="ARBA00049183"/>
    </source>
</evidence>
<comment type="subcellular location">
    <subcellularLocation>
        <location evidence="8">Cell membrane</location>
    </subcellularLocation>
</comment>
<gene>
    <name evidence="10" type="ORF">ACFFGY_22550</name>
</gene>